<proteinExistence type="predicted"/>
<evidence type="ECO:0000313" key="2">
    <source>
        <dbReference type="Proteomes" id="UP001589833"/>
    </source>
</evidence>
<dbReference type="EMBL" id="JBHLTR010000070">
    <property type="protein sequence ID" value="MFC0561490.1"/>
    <property type="molecule type" value="Genomic_DNA"/>
</dbReference>
<sequence>MHRPQKTSKGGYPLEHRVEPEHTAEACSILYVEPRRKVTGLFLNISQHRYRE</sequence>
<name>A0ABV6NL30_9BACI</name>
<reference evidence="1 2" key="1">
    <citation type="submission" date="2024-09" db="EMBL/GenBank/DDBJ databases">
        <authorList>
            <person name="Sun Q."/>
            <person name="Mori K."/>
        </authorList>
    </citation>
    <scope>NUCLEOTIDE SEQUENCE [LARGE SCALE GENOMIC DNA]</scope>
    <source>
        <strain evidence="1 2">NCAIM B.02301</strain>
    </source>
</reference>
<gene>
    <name evidence="1" type="ORF">ACFFH4_21485</name>
</gene>
<keyword evidence="2" id="KW-1185">Reference proteome</keyword>
<dbReference type="Proteomes" id="UP001589833">
    <property type="component" value="Unassembled WGS sequence"/>
</dbReference>
<protein>
    <submittedName>
        <fullName evidence="1">Uncharacterized protein</fullName>
    </submittedName>
</protein>
<organism evidence="1 2">
    <name type="scientific">Halalkalibacter alkalisediminis</name>
    <dbReference type="NCBI Taxonomy" id="935616"/>
    <lineage>
        <taxon>Bacteria</taxon>
        <taxon>Bacillati</taxon>
        <taxon>Bacillota</taxon>
        <taxon>Bacilli</taxon>
        <taxon>Bacillales</taxon>
        <taxon>Bacillaceae</taxon>
        <taxon>Halalkalibacter</taxon>
    </lineage>
</organism>
<evidence type="ECO:0000313" key="1">
    <source>
        <dbReference type="EMBL" id="MFC0561490.1"/>
    </source>
</evidence>
<dbReference type="RefSeq" id="WP_273848444.1">
    <property type="nucleotide sequence ID" value="NZ_JAQQWT010000091.1"/>
</dbReference>
<accession>A0ABV6NL30</accession>
<comment type="caution">
    <text evidence="1">The sequence shown here is derived from an EMBL/GenBank/DDBJ whole genome shotgun (WGS) entry which is preliminary data.</text>
</comment>